<dbReference type="EMBL" id="PDKO01000001">
    <property type="protein sequence ID" value="RXJ64706.1"/>
    <property type="molecule type" value="Genomic_DNA"/>
</dbReference>
<accession>A0A4Q0Y3G7</accession>
<dbReference type="RefSeq" id="WP_129081083.1">
    <property type="nucleotide sequence ID" value="NZ_CP041070.1"/>
</dbReference>
<sequence length="200" mass="22991">MILDMNIELSGIDKEFLNGLDDFIEDTRVEYFVINPSSKDALEKTLELCKKFRRFKYSLPVQFLDFMDKNCIALKVSRLSDLDLVEDMPIVIDSESLDEEFIEVLNSKINKGVVLNAKESDNRLENFAYSISHNSLKQWSQRGIKDTDFNKLALQSDYPNHSYDDLIDSLLKDISNLTFRAEQSIASGGTRTVLKTFELI</sequence>
<keyword evidence="2" id="KW-1185">Reference proteome</keyword>
<proteinExistence type="predicted"/>
<evidence type="ECO:0000313" key="2">
    <source>
        <dbReference type="Proteomes" id="UP000290191"/>
    </source>
</evidence>
<dbReference type="STRING" id="877500.GCA_000935065_02377"/>
<dbReference type="OrthoDB" id="9915591at2"/>
<gene>
    <name evidence="1" type="ORF">CRV06_01740</name>
</gene>
<dbReference type="Proteomes" id="UP000290191">
    <property type="component" value="Unassembled WGS sequence"/>
</dbReference>
<name>A0A4Q0Y3G7_9BACT</name>
<dbReference type="AlphaFoldDB" id="A0A4Q0Y3G7"/>
<organism evidence="1 2">
    <name type="scientific">Halarcobacter anaerophilus</name>
    <dbReference type="NCBI Taxonomy" id="877500"/>
    <lineage>
        <taxon>Bacteria</taxon>
        <taxon>Pseudomonadati</taxon>
        <taxon>Campylobacterota</taxon>
        <taxon>Epsilonproteobacteria</taxon>
        <taxon>Campylobacterales</taxon>
        <taxon>Arcobacteraceae</taxon>
        <taxon>Halarcobacter</taxon>
    </lineage>
</organism>
<evidence type="ECO:0000313" key="1">
    <source>
        <dbReference type="EMBL" id="RXJ64706.1"/>
    </source>
</evidence>
<reference evidence="1 2" key="1">
    <citation type="submission" date="2017-10" db="EMBL/GenBank/DDBJ databases">
        <title>Genomics of the genus Arcobacter.</title>
        <authorList>
            <person name="Perez-Cataluna A."/>
            <person name="Figueras M.J."/>
        </authorList>
    </citation>
    <scope>NUCLEOTIDE SEQUENCE [LARGE SCALE GENOMIC DNA]</scope>
    <source>
        <strain evidence="1 2">DSM 24636</strain>
    </source>
</reference>
<protein>
    <submittedName>
        <fullName evidence="1">Uncharacterized protein</fullName>
    </submittedName>
</protein>
<comment type="caution">
    <text evidence="1">The sequence shown here is derived from an EMBL/GenBank/DDBJ whole genome shotgun (WGS) entry which is preliminary data.</text>
</comment>